<keyword evidence="2" id="KW-1185">Reference proteome</keyword>
<evidence type="ECO:0000313" key="2">
    <source>
        <dbReference type="Proteomes" id="UP001055811"/>
    </source>
</evidence>
<organism evidence="1 2">
    <name type="scientific">Cichorium intybus</name>
    <name type="common">Chicory</name>
    <dbReference type="NCBI Taxonomy" id="13427"/>
    <lineage>
        <taxon>Eukaryota</taxon>
        <taxon>Viridiplantae</taxon>
        <taxon>Streptophyta</taxon>
        <taxon>Embryophyta</taxon>
        <taxon>Tracheophyta</taxon>
        <taxon>Spermatophyta</taxon>
        <taxon>Magnoliopsida</taxon>
        <taxon>eudicotyledons</taxon>
        <taxon>Gunneridae</taxon>
        <taxon>Pentapetalae</taxon>
        <taxon>asterids</taxon>
        <taxon>campanulids</taxon>
        <taxon>Asterales</taxon>
        <taxon>Asteraceae</taxon>
        <taxon>Cichorioideae</taxon>
        <taxon>Cichorieae</taxon>
        <taxon>Cichoriinae</taxon>
        <taxon>Cichorium</taxon>
    </lineage>
</organism>
<reference evidence="1 2" key="2">
    <citation type="journal article" date="2022" name="Mol. Ecol. Resour.">
        <title>The genomes of chicory, endive, great burdock and yacon provide insights into Asteraceae paleo-polyploidization history and plant inulin production.</title>
        <authorList>
            <person name="Fan W."/>
            <person name="Wang S."/>
            <person name="Wang H."/>
            <person name="Wang A."/>
            <person name="Jiang F."/>
            <person name="Liu H."/>
            <person name="Zhao H."/>
            <person name="Xu D."/>
            <person name="Zhang Y."/>
        </authorList>
    </citation>
    <scope>NUCLEOTIDE SEQUENCE [LARGE SCALE GENOMIC DNA]</scope>
    <source>
        <strain evidence="2">cv. Punajuju</strain>
        <tissue evidence="1">Leaves</tissue>
    </source>
</reference>
<name>A0ACB9H4F7_CICIN</name>
<protein>
    <submittedName>
        <fullName evidence="1">Uncharacterized protein</fullName>
    </submittedName>
</protein>
<gene>
    <name evidence="1" type="ORF">L2E82_03134</name>
</gene>
<evidence type="ECO:0000313" key="1">
    <source>
        <dbReference type="EMBL" id="KAI3790240.1"/>
    </source>
</evidence>
<dbReference type="Proteomes" id="UP001055811">
    <property type="component" value="Linkage Group LG01"/>
</dbReference>
<accession>A0ACB9H4F7</accession>
<comment type="caution">
    <text evidence="1">The sequence shown here is derived from an EMBL/GenBank/DDBJ whole genome shotgun (WGS) entry which is preliminary data.</text>
</comment>
<reference evidence="2" key="1">
    <citation type="journal article" date="2022" name="Mol. Ecol. Resour.">
        <title>The genomes of chicory, endive, great burdock and yacon provide insights into Asteraceae palaeo-polyploidization history and plant inulin production.</title>
        <authorList>
            <person name="Fan W."/>
            <person name="Wang S."/>
            <person name="Wang H."/>
            <person name="Wang A."/>
            <person name="Jiang F."/>
            <person name="Liu H."/>
            <person name="Zhao H."/>
            <person name="Xu D."/>
            <person name="Zhang Y."/>
        </authorList>
    </citation>
    <scope>NUCLEOTIDE SEQUENCE [LARGE SCALE GENOMIC DNA]</scope>
    <source>
        <strain evidence="2">cv. Punajuju</strain>
    </source>
</reference>
<proteinExistence type="predicted"/>
<sequence length="663" mass="75488">MTSKLNSYSIVTSLSRQFSLLRPHQFSTTRRFLTPTNKTCIHLLKNCKTMNQLKQIQTQIFVLGLAQNVDAIKKIMVFSADPSVGNLCYAQRIFDRIETPSLLVYNVMIKAYTKSGDFRRVLCLFDQMRVDGQWPDNYTYPFVFKSIGCLRDVSTAKKIHGFVVKSGDEFDCYVCNSIMDMYGELGRIEDAKKVFDEMPERDSVSWNVLISGYVKCKKFEDAVNVYLRMREEENVKPEEATIVSTLSACIALKNLELGKEIHHYVTHHIGFTTKIGNTLVDMYCKCGCLNIARQIFDGLQKKNVICWTSMVSGYVNSGQLDEARILFDKSPVKDIVLWTAMINGYVQFNYVDEAMALFQQMQKYKIKPDKFTVVALLTGCAQVGALEQGKWIHEYMKEHRIKIDAVCGTSLIDMYAKCGCIEKSMEVFYGLHEKDTACWTSIICGLSLNGKSSKALQLYSEMKKLGFRPDDITFIGVLNACSHGGFVEIGWKYFESMKSVYRIEPKIEHYVCLIDLLGRAGLLKEAEKIVNKIPREKDEYLVPVYGCLLSACRLYGDVDMGEKLADRLMEIENGDSSIHTLLANIYASVGRWEDVKKVRRKMRSIGVRKEPGCSSIEVNGNVHEFLAGDAFNLEMEDVYFMLNTLLKQSSVCEKYDFMVSINS</sequence>
<dbReference type="EMBL" id="CM042009">
    <property type="protein sequence ID" value="KAI3790240.1"/>
    <property type="molecule type" value="Genomic_DNA"/>
</dbReference>